<evidence type="ECO:0000313" key="10">
    <source>
        <dbReference type="Proteomes" id="UP000482634"/>
    </source>
</evidence>
<comment type="similarity">
    <text evidence="3">Belongs to the AlgF family.</text>
</comment>
<dbReference type="GO" id="GO:0042121">
    <property type="term" value="P:alginic acid biosynthetic process"/>
    <property type="evidence" value="ECO:0007669"/>
    <property type="project" value="UniProtKB-UniPathway"/>
</dbReference>
<gene>
    <name evidence="9" type="ORF">G3436_05040</name>
</gene>
<protein>
    <recommendedName>
        <fullName evidence="4">Alginate biosynthesis protein AlgF</fullName>
    </recommendedName>
</protein>
<accession>A0A6B3NSW0</accession>
<dbReference type="Pfam" id="PF11182">
    <property type="entry name" value="AlgF"/>
    <property type="match status" value="1"/>
</dbReference>
<dbReference type="InterPro" id="IPR035422">
    <property type="entry name" value="AlgF"/>
</dbReference>
<proteinExistence type="inferred from homology"/>
<dbReference type="EMBL" id="JAAHBU010000052">
    <property type="protein sequence ID" value="NER63370.1"/>
    <property type="molecule type" value="Genomic_DNA"/>
</dbReference>
<dbReference type="GO" id="GO:0042597">
    <property type="term" value="C:periplasmic space"/>
    <property type="evidence" value="ECO:0007669"/>
    <property type="project" value="UniProtKB-SubCell"/>
</dbReference>
<dbReference type="Proteomes" id="UP000482634">
    <property type="component" value="Unassembled WGS sequence"/>
</dbReference>
<name>A0A6B3NSW0_9PSED</name>
<feature type="signal peptide" evidence="8">
    <location>
        <begin position="1"/>
        <end position="23"/>
    </location>
</feature>
<keyword evidence="5 8" id="KW-0732">Signal</keyword>
<evidence type="ECO:0000256" key="5">
    <source>
        <dbReference type="ARBA" id="ARBA00022729"/>
    </source>
</evidence>
<evidence type="ECO:0000313" key="9">
    <source>
        <dbReference type="EMBL" id="NER63370.1"/>
    </source>
</evidence>
<dbReference type="RefSeq" id="WP_163942010.1">
    <property type="nucleotide sequence ID" value="NZ_JAAHBU010000052.1"/>
</dbReference>
<evidence type="ECO:0000256" key="3">
    <source>
        <dbReference type="ARBA" id="ARBA00010033"/>
    </source>
</evidence>
<organism evidence="9 10">
    <name type="scientific">Pseudomonas brassicae</name>
    <dbReference type="NCBI Taxonomy" id="2708063"/>
    <lineage>
        <taxon>Bacteria</taxon>
        <taxon>Pseudomonadati</taxon>
        <taxon>Pseudomonadota</taxon>
        <taxon>Gammaproteobacteria</taxon>
        <taxon>Pseudomonadales</taxon>
        <taxon>Pseudomonadaceae</taxon>
        <taxon>Pseudomonas</taxon>
    </lineage>
</organism>
<comment type="pathway">
    <text evidence="2">Glycan biosynthesis; alginate biosynthesis.</text>
</comment>
<evidence type="ECO:0000256" key="1">
    <source>
        <dbReference type="ARBA" id="ARBA00004418"/>
    </source>
</evidence>
<keyword evidence="6" id="KW-0574">Periplasm</keyword>
<keyword evidence="10" id="KW-1185">Reference proteome</keyword>
<comment type="subcellular location">
    <subcellularLocation>
        <location evidence="1">Periplasm</location>
    </subcellularLocation>
</comment>
<feature type="chain" id="PRO_5025398797" description="Alginate biosynthesis protein AlgF" evidence="8">
    <location>
        <begin position="24"/>
        <end position="223"/>
    </location>
</feature>
<keyword evidence="7" id="KW-0016">Alginate biosynthesis</keyword>
<evidence type="ECO:0000256" key="6">
    <source>
        <dbReference type="ARBA" id="ARBA00022764"/>
    </source>
</evidence>
<dbReference type="UniPathway" id="UPA00286"/>
<evidence type="ECO:0000256" key="8">
    <source>
        <dbReference type="SAM" id="SignalP"/>
    </source>
</evidence>
<dbReference type="AlphaFoldDB" id="A0A6B3NSW0"/>
<evidence type="ECO:0000256" key="7">
    <source>
        <dbReference type="ARBA" id="ARBA00022841"/>
    </source>
</evidence>
<evidence type="ECO:0000256" key="4">
    <source>
        <dbReference type="ARBA" id="ARBA00013964"/>
    </source>
</evidence>
<sequence>MKTALHAALLALPVALSAGLAQAEIALYPTGPSEDSAFLRFVNAAPGTLQLVADGSKASLQLDAAKPVSAYLPVPAGKTIKGTLSRDGKTSALDLSVAPGEFATVFALQGASGIQQRVVREQPDDFNALKASLAFVNLDPTCQGASLRPAGRSADLFKDAPEASVQRRSINPVKLSVQLVCANATVGSPVDLGELKAGERYSVLLLPSANGPQLLPATDTLSN</sequence>
<evidence type="ECO:0000256" key="2">
    <source>
        <dbReference type="ARBA" id="ARBA00005182"/>
    </source>
</evidence>
<reference evidence="9 10" key="1">
    <citation type="submission" date="2020-02" db="EMBL/GenBank/DDBJ databases">
        <title>Broccoli isolated Pseudomonas sp.</title>
        <authorList>
            <person name="Fujikawa T."/>
            <person name="Sawada H."/>
        </authorList>
    </citation>
    <scope>NUCLEOTIDE SEQUENCE [LARGE SCALE GENOMIC DNA]</scope>
    <source>
        <strain evidence="9 10">MAFF212427</strain>
    </source>
</reference>
<comment type="caution">
    <text evidence="9">The sequence shown here is derived from an EMBL/GenBank/DDBJ whole genome shotgun (WGS) entry which is preliminary data.</text>
</comment>